<dbReference type="Proteomes" id="UP000230069">
    <property type="component" value="Unassembled WGS sequence"/>
</dbReference>
<dbReference type="STRING" id="218851.A0A2G5DAV7"/>
<proteinExistence type="predicted"/>
<feature type="region of interest" description="Disordered" evidence="1">
    <location>
        <begin position="1"/>
        <end position="22"/>
    </location>
</feature>
<dbReference type="AlphaFoldDB" id="A0A2G5DAV7"/>
<feature type="domain" description="C2" evidence="2">
    <location>
        <begin position="6"/>
        <end position="124"/>
    </location>
</feature>
<dbReference type="InterPro" id="IPR035892">
    <property type="entry name" value="C2_domain_sf"/>
</dbReference>
<gene>
    <name evidence="3" type="ORF">AQUCO_02500203v1</name>
</gene>
<name>A0A2G5DAV7_AQUCA</name>
<dbReference type="InterPro" id="IPR000008">
    <property type="entry name" value="C2_dom"/>
</dbReference>
<accession>A0A2G5DAV7</accession>
<protein>
    <recommendedName>
        <fullName evidence="2">C2 domain-containing protein</fullName>
    </recommendedName>
</protein>
<reference evidence="3 4" key="1">
    <citation type="submission" date="2017-09" db="EMBL/GenBank/DDBJ databases">
        <title>WGS assembly of Aquilegia coerulea Goldsmith.</title>
        <authorList>
            <person name="Hodges S."/>
            <person name="Kramer E."/>
            <person name="Nordborg M."/>
            <person name="Tomkins J."/>
            <person name="Borevitz J."/>
            <person name="Derieg N."/>
            <person name="Yan J."/>
            <person name="Mihaltcheva S."/>
            <person name="Hayes R.D."/>
            <person name="Rokhsar D."/>
        </authorList>
    </citation>
    <scope>NUCLEOTIDE SEQUENCE [LARGE SCALE GENOMIC DNA]</scope>
    <source>
        <strain evidence="4">cv. Goldsmith</strain>
    </source>
</reference>
<dbReference type="Pfam" id="PF00168">
    <property type="entry name" value="C2"/>
    <property type="match status" value="1"/>
</dbReference>
<dbReference type="Gene3D" id="2.60.40.150">
    <property type="entry name" value="C2 domain"/>
    <property type="match status" value="1"/>
</dbReference>
<dbReference type="OrthoDB" id="67700at2759"/>
<organism evidence="3 4">
    <name type="scientific">Aquilegia coerulea</name>
    <name type="common">Rocky mountain columbine</name>
    <dbReference type="NCBI Taxonomy" id="218851"/>
    <lineage>
        <taxon>Eukaryota</taxon>
        <taxon>Viridiplantae</taxon>
        <taxon>Streptophyta</taxon>
        <taxon>Embryophyta</taxon>
        <taxon>Tracheophyta</taxon>
        <taxon>Spermatophyta</taxon>
        <taxon>Magnoliopsida</taxon>
        <taxon>Ranunculales</taxon>
        <taxon>Ranunculaceae</taxon>
        <taxon>Thalictroideae</taxon>
        <taxon>Aquilegia</taxon>
    </lineage>
</organism>
<evidence type="ECO:0000259" key="2">
    <source>
        <dbReference type="PROSITE" id="PS50004"/>
    </source>
</evidence>
<dbReference type="SUPFAM" id="SSF49562">
    <property type="entry name" value="C2 domain (Calcium/lipid-binding domain, CaLB)"/>
    <property type="match status" value="1"/>
</dbReference>
<dbReference type="PROSITE" id="PS50004">
    <property type="entry name" value="C2"/>
    <property type="match status" value="1"/>
</dbReference>
<evidence type="ECO:0000313" key="3">
    <source>
        <dbReference type="EMBL" id="PIA40347.1"/>
    </source>
</evidence>
<keyword evidence="4" id="KW-1185">Reference proteome</keyword>
<evidence type="ECO:0000313" key="4">
    <source>
        <dbReference type="Proteomes" id="UP000230069"/>
    </source>
</evidence>
<dbReference type="EMBL" id="KZ305042">
    <property type="protein sequence ID" value="PIA40347.1"/>
    <property type="molecule type" value="Genomic_DNA"/>
</dbReference>
<sequence length="124" mass="14268">MSSSFSRQQPPPPPPTQSPSKLYDLDITIVSAKHLHNINWQHWRQGNLIPVVGFWIKPGGRRFTTKPDQDGSTKPIWNERFIIPVNGHITDSTLSIEITQLTLRLEQTRWRSTDGEKKKLESID</sequence>
<dbReference type="InParanoid" id="A0A2G5DAV7"/>
<evidence type="ECO:0000256" key="1">
    <source>
        <dbReference type="SAM" id="MobiDB-lite"/>
    </source>
</evidence>